<keyword evidence="1" id="KW-0812">Transmembrane</keyword>
<proteinExistence type="predicted"/>
<dbReference type="PANTHER" id="PTHR12277">
    <property type="entry name" value="ALPHA/BETA HYDROLASE DOMAIN-CONTAINING PROTEIN"/>
    <property type="match status" value="1"/>
</dbReference>
<dbReference type="PANTHER" id="PTHR12277:SF81">
    <property type="entry name" value="PROTEIN ABHD13"/>
    <property type="match status" value="1"/>
</dbReference>
<keyword evidence="1" id="KW-0472">Membrane</keyword>
<feature type="domain" description="Serine aminopeptidase S33" evidence="2">
    <location>
        <begin position="112"/>
        <end position="236"/>
    </location>
</feature>
<dbReference type="Pfam" id="PF12146">
    <property type="entry name" value="Hydrolase_4"/>
    <property type="match status" value="1"/>
</dbReference>
<name>A0A4R9JX15_9LEPT</name>
<dbReference type="Gene3D" id="3.40.50.1820">
    <property type="entry name" value="alpha/beta hydrolase"/>
    <property type="match status" value="1"/>
</dbReference>
<organism evidence="3 4">
    <name type="scientific">Leptospira kemamanensis</name>
    <dbReference type="NCBI Taxonomy" id="2484942"/>
    <lineage>
        <taxon>Bacteria</taxon>
        <taxon>Pseudomonadati</taxon>
        <taxon>Spirochaetota</taxon>
        <taxon>Spirochaetia</taxon>
        <taxon>Leptospirales</taxon>
        <taxon>Leptospiraceae</taxon>
        <taxon>Leptospira</taxon>
    </lineage>
</organism>
<dbReference type="Proteomes" id="UP000297609">
    <property type="component" value="Unassembled WGS sequence"/>
</dbReference>
<dbReference type="SUPFAM" id="SSF53474">
    <property type="entry name" value="alpha/beta-Hydrolases"/>
    <property type="match status" value="1"/>
</dbReference>
<keyword evidence="4" id="KW-1185">Reference proteome</keyword>
<dbReference type="OrthoDB" id="9776685at2"/>
<reference evidence="3" key="1">
    <citation type="journal article" date="2019" name="PLoS Negl. Trop. Dis.">
        <title>Revisiting the worldwide diversity of Leptospira species in the environment.</title>
        <authorList>
            <person name="Vincent A.T."/>
            <person name="Schiettekatte O."/>
            <person name="Bourhy P."/>
            <person name="Veyrier F.J."/>
            <person name="Picardeau M."/>
        </authorList>
    </citation>
    <scope>NUCLEOTIDE SEQUENCE [LARGE SCALE GENOMIC DNA]</scope>
    <source>
        <strain evidence="3">201702454</strain>
    </source>
</reference>
<dbReference type="AlphaFoldDB" id="A0A4R9JX15"/>
<evidence type="ECO:0000256" key="1">
    <source>
        <dbReference type="SAM" id="Phobius"/>
    </source>
</evidence>
<dbReference type="InterPro" id="IPR029058">
    <property type="entry name" value="AB_hydrolase_fold"/>
</dbReference>
<sequence length="328" mass="37002">MNQKRETRQGSEQKQIWIKFGYGFLILFPFVLCIVGIGIWSASNQILFPKWKGITQNFSECSHEGELVWGSFCGNIRLTKDYRFKEITFLSLNGYELPGWIVGARDNGVLNEKGVVLLVHGGGSDRREITRLIPMFLKEGLDVVSFDLSCHGEAPCVVPGLSFGIRESRDILSAYLYVSKQYQNILVYGNSVGASSLLIALPILTNLKGIIVENPMISFEKLIFDAPESSSLPKWMVNILIGLVEVRGKFDTLMSPENSLPLVGNVPILFIHSKEDLIVPYQHSEKLMSLYLGPKELWITELGSHGKVWDANPVEYETKMRNFIRKQL</sequence>
<dbReference type="GO" id="GO:0016787">
    <property type="term" value="F:hydrolase activity"/>
    <property type="evidence" value="ECO:0007669"/>
    <property type="project" value="UniProtKB-KW"/>
</dbReference>
<gene>
    <name evidence="3" type="ORF">EHQ59_00030</name>
</gene>
<comment type="caution">
    <text evidence="3">The sequence shown here is derived from an EMBL/GenBank/DDBJ whole genome shotgun (WGS) entry which is preliminary data.</text>
</comment>
<dbReference type="RefSeq" id="WP_135617141.1">
    <property type="nucleotide sequence ID" value="NZ_RQGG01000002.1"/>
</dbReference>
<dbReference type="EMBL" id="RQGG01000002">
    <property type="protein sequence ID" value="TGL57057.1"/>
    <property type="molecule type" value="Genomic_DNA"/>
</dbReference>
<evidence type="ECO:0000313" key="3">
    <source>
        <dbReference type="EMBL" id="TGL57057.1"/>
    </source>
</evidence>
<keyword evidence="1" id="KW-1133">Transmembrane helix</keyword>
<dbReference type="InterPro" id="IPR022742">
    <property type="entry name" value="Hydrolase_4"/>
</dbReference>
<accession>A0A4R9JX15</accession>
<evidence type="ECO:0000259" key="2">
    <source>
        <dbReference type="Pfam" id="PF12146"/>
    </source>
</evidence>
<feature type="transmembrane region" description="Helical" evidence="1">
    <location>
        <begin position="20"/>
        <end position="40"/>
    </location>
</feature>
<protein>
    <submittedName>
        <fullName evidence="3">Alpha/beta hydrolase</fullName>
    </submittedName>
</protein>
<keyword evidence="3" id="KW-0378">Hydrolase</keyword>
<evidence type="ECO:0000313" key="4">
    <source>
        <dbReference type="Proteomes" id="UP000297609"/>
    </source>
</evidence>